<feature type="domain" description="Cytochrome c" evidence="19">
    <location>
        <begin position="59"/>
        <end position="145"/>
    </location>
</feature>
<comment type="similarity">
    <text evidence="11 14">Belongs to the SoxA family.</text>
</comment>
<keyword evidence="4 14" id="KW-0349">Heme</keyword>
<feature type="domain" description="Cytochrome c" evidence="19">
    <location>
        <begin position="160"/>
        <end position="252"/>
    </location>
</feature>
<gene>
    <name evidence="20" type="primary">soxA</name>
    <name evidence="20" type="ORF">K6K41_00490</name>
</gene>
<feature type="active site" description="Cysteine persulfide intermediate" evidence="15">
    <location>
        <position position="225"/>
    </location>
</feature>
<dbReference type="GO" id="GO:0046872">
    <property type="term" value="F:metal ion binding"/>
    <property type="evidence" value="ECO:0007669"/>
    <property type="project" value="UniProtKB-KW"/>
</dbReference>
<keyword evidence="3 14" id="KW-0813">Transport</keyword>
<feature type="binding site" description="axial binding residue" evidence="17">
    <location>
        <position position="83"/>
    </location>
    <ligand>
        <name>heme c</name>
        <dbReference type="ChEBI" id="CHEBI:61717"/>
        <label>1</label>
    </ligand>
    <ligandPart>
        <name>Fe</name>
        <dbReference type="ChEBI" id="CHEBI:18248"/>
    </ligandPart>
</feature>
<feature type="binding site" description="axial binding residue" evidence="17">
    <location>
        <position position="184"/>
    </location>
    <ligand>
        <name>heme c</name>
        <dbReference type="ChEBI" id="CHEBI:61717"/>
        <label>2</label>
    </ligand>
    <ligandPart>
        <name>Fe</name>
        <dbReference type="ChEBI" id="CHEBI:18248"/>
    </ligandPart>
</feature>
<comment type="subcellular location">
    <subcellularLocation>
        <location evidence="1 14">Periplasm</location>
    </subcellularLocation>
</comment>
<comment type="subunit">
    <text evidence="2 14">Heterodimer of SoxA and SoxX.</text>
</comment>
<comment type="cofactor">
    <cofactor evidence="16">
        <name>heme</name>
        <dbReference type="ChEBI" id="CHEBI:30413"/>
    </cofactor>
    <text evidence="16">Binds 2 heme groups per subunit.</text>
</comment>
<dbReference type="Proteomes" id="UP000825701">
    <property type="component" value="Chromosome"/>
</dbReference>
<evidence type="ECO:0000256" key="18">
    <source>
        <dbReference type="SAM" id="SignalP"/>
    </source>
</evidence>
<name>A0A9E6RBT0_9HYPH</name>
<evidence type="ECO:0000259" key="19">
    <source>
        <dbReference type="PROSITE" id="PS51007"/>
    </source>
</evidence>
<feature type="chain" id="PRO_5039119151" description="SoxAX cytochrome complex subunit A" evidence="18">
    <location>
        <begin position="32"/>
        <end position="264"/>
    </location>
</feature>
<dbReference type="RefSeq" id="WP_261403501.1">
    <property type="nucleotide sequence ID" value="NZ_CP081869.1"/>
</dbReference>
<evidence type="ECO:0000256" key="14">
    <source>
        <dbReference type="PIRNR" id="PIRNR038455"/>
    </source>
</evidence>
<dbReference type="InterPro" id="IPR036909">
    <property type="entry name" value="Cyt_c-like_dom_sf"/>
</dbReference>
<evidence type="ECO:0000256" key="11">
    <source>
        <dbReference type="ARBA" id="ARBA00025746"/>
    </source>
</evidence>
<keyword evidence="10 14" id="KW-0408">Iron</keyword>
<dbReference type="NCBIfam" id="TIGR04484">
    <property type="entry name" value="thiosulf_SoxA"/>
    <property type="match status" value="1"/>
</dbReference>
<feature type="binding site" description="axial binding residue" evidence="17">
    <location>
        <position position="117"/>
    </location>
    <ligand>
        <name>heme c</name>
        <dbReference type="ChEBI" id="CHEBI:61717"/>
        <label>1</label>
    </ligand>
    <ligandPart>
        <name>Fe</name>
        <dbReference type="ChEBI" id="CHEBI:18248"/>
    </ligandPart>
</feature>
<evidence type="ECO:0000256" key="17">
    <source>
        <dbReference type="PIRSR" id="PIRSR038455-3"/>
    </source>
</evidence>
<feature type="binding site" description="covalent" evidence="16">
    <location>
        <position position="180"/>
    </location>
    <ligand>
        <name>heme c</name>
        <dbReference type="ChEBI" id="CHEBI:61717"/>
        <label>2</label>
    </ligand>
</feature>
<proteinExistence type="inferred from homology"/>
<sequence>MASSRPKRSTSRWSSAAAASLLALTTLGALAEPKRSGFDDMSASTQAMQRDDVQNPGMLAAGQGEALWNAQPPGGGQSCASCHGDATASMKGVAARYPAFDEATRRPIDLQDRIRACNARRPGAPDMPHESEELVALSAYVGLQSRGTPTAPDPDPRLAPFRARGQALFERPIGQLNLSCAACHDARAGGRLAGALIPQGHPNGYPLYRLEWQGMGSLQRRLRNCMTGVRAEAPPFGAPDFVELELYLQSRAAPLAVETPAVRP</sequence>
<evidence type="ECO:0000256" key="6">
    <source>
        <dbReference type="ARBA" id="ARBA00022723"/>
    </source>
</evidence>
<dbReference type="InterPro" id="IPR009056">
    <property type="entry name" value="Cyt_c-like_dom"/>
</dbReference>
<dbReference type="InterPro" id="IPR025710">
    <property type="entry name" value="SoxA"/>
</dbReference>
<evidence type="ECO:0000256" key="12">
    <source>
        <dbReference type="ARBA" id="ARBA00048077"/>
    </source>
</evidence>
<dbReference type="GO" id="GO:0019417">
    <property type="term" value="P:sulfur oxidation"/>
    <property type="evidence" value="ECO:0007669"/>
    <property type="project" value="InterPro"/>
</dbReference>
<dbReference type="KEGG" id="cmet:K6K41_00490"/>
<feature type="binding site" description="axial binding residue" evidence="17">
    <location>
        <position position="225"/>
    </location>
    <ligand>
        <name>heme c</name>
        <dbReference type="ChEBI" id="CHEBI:61717"/>
        <label>2</label>
    </ligand>
    <ligandPart>
        <name>Fe</name>
        <dbReference type="ChEBI" id="CHEBI:18248"/>
    </ligandPart>
</feature>
<dbReference type="Pfam" id="PF21342">
    <property type="entry name" value="SoxA-TsdA_cyt-c"/>
    <property type="match status" value="1"/>
</dbReference>
<dbReference type="PROSITE" id="PS51007">
    <property type="entry name" value="CYTC"/>
    <property type="match status" value="2"/>
</dbReference>
<comment type="catalytic activity">
    <reaction evidence="12 14">
        <text>L-cysteinyl-[SoxY protein] + thiosulfate + 2 Fe(III)-[cytochrome c] = S-sulfosulfanyl-L-cysteinyl-[SoxY protein] + 2 Fe(II)-[cytochrome c] + 2 H(+)</text>
        <dbReference type="Rhea" id="RHEA:56720"/>
        <dbReference type="Rhea" id="RHEA-COMP:10350"/>
        <dbReference type="Rhea" id="RHEA-COMP:14328"/>
        <dbReference type="Rhea" id="RHEA-COMP:14399"/>
        <dbReference type="Rhea" id="RHEA-COMP:14691"/>
        <dbReference type="ChEBI" id="CHEBI:15378"/>
        <dbReference type="ChEBI" id="CHEBI:29033"/>
        <dbReference type="ChEBI" id="CHEBI:29034"/>
        <dbReference type="ChEBI" id="CHEBI:29950"/>
        <dbReference type="ChEBI" id="CHEBI:33542"/>
        <dbReference type="ChEBI" id="CHEBI:139321"/>
        <dbReference type="EC" id="2.8.5.2"/>
    </reaction>
</comment>
<dbReference type="SUPFAM" id="SSF46626">
    <property type="entry name" value="Cytochrome c"/>
    <property type="match status" value="2"/>
</dbReference>
<evidence type="ECO:0000256" key="4">
    <source>
        <dbReference type="ARBA" id="ARBA00022617"/>
    </source>
</evidence>
<keyword evidence="9 14" id="KW-0249">Electron transport</keyword>
<protein>
    <recommendedName>
        <fullName evidence="14">SoxAX cytochrome complex subunit A</fullName>
        <ecNumber evidence="14">2.8.5.2</ecNumber>
    </recommendedName>
    <alternativeName>
        <fullName evidence="14">Protein SoxA</fullName>
    </alternativeName>
    <alternativeName>
        <fullName evidence="14">Sulfur oxidizing protein A</fullName>
    </alternativeName>
    <alternativeName>
        <fullName evidence="14">Thiosulfate-oxidizing multienzyme system protein SoxA</fullName>
    </alternativeName>
</protein>
<evidence type="ECO:0000313" key="20">
    <source>
        <dbReference type="EMBL" id="QZO00313.1"/>
    </source>
</evidence>
<keyword evidence="5 14" id="KW-0808">Transferase</keyword>
<feature type="binding site" description="covalent" evidence="16">
    <location>
        <position position="82"/>
    </location>
    <ligand>
        <name>heme c</name>
        <dbReference type="ChEBI" id="CHEBI:61717"/>
        <label>1</label>
    </ligand>
</feature>
<evidence type="ECO:0000256" key="1">
    <source>
        <dbReference type="ARBA" id="ARBA00004418"/>
    </source>
</evidence>
<reference evidence="20" key="1">
    <citation type="submission" date="2021-08" db="EMBL/GenBank/DDBJ databases">
        <authorList>
            <person name="Zhang H."/>
            <person name="Xu M."/>
            <person name="Yu Z."/>
            <person name="Yang L."/>
            <person name="Cai Y."/>
        </authorList>
    </citation>
    <scope>NUCLEOTIDE SEQUENCE</scope>
    <source>
        <strain evidence="20">CHL1</strain>
    </source>
</reference>
<evidence type="ECO:0000256" key="15">
    <source>
        <dbReference type="PIRSR" id="PIRSR038455-1"/>
    </source>
</evidence>
<keyword evidence="8 14" id="KW-0574">Periplasm</keyword>
<evidence type="ECO:0000256" key="7">
    <source>
        <dbReference type="ARBA" id="ARBA00022729"/>
    </source>
</evidence>
<keyword evidence="6 14" id="KW-0479">Metal-binding</keyword>
<feature type="binding site" description="covalent" evidence="16">
    <location>
        <position position="183"/>
    </location>
    <ligand>
        <name>heme c</name>
        <dbReference type="ChEBI" id="CHEBI:61717"/>
        <label>2</label>
    </ligand>
</feature>
<evidence type="ECO:0000256" key="13">
    <source>
        <dbReference type="ARBA" id="ARBA00048423"/>
    </source>
</evidence>
<comment type="catalytic activity">
    <reaction evidence="13 14">
        <text>S-sulfanyl-L-cysteinyl-[SoxY protein] + thiosulfate + 2 Fe(III)-[cytochrome c] = S-(2-sulfodisulfanyl)-L-cysteinyl-[SoxY protein] + 2 Fe(II)-[cytochrome c] + 2 H(+)</text>
        <dbReference type="Rhea" id="RHEA:51224"/>
        <dbReference type="Rhea" id="RHEA-COMP:10350"/>
        <dbReference type="Rhea" id="RHEA-COMP:14399"/>
        <dbReference type="Rhea" id="RHEA-COMP:14689"/>
        <dbReference type="Rhea" id="RHEA-COMP:14690"/>
        <dbReference type="ChEBI" id="CHEBI:15378"/>
        <dbReference type="ChEBI" id="CHEBI:29033"/>
        <dbReference type="ChEBI" id="CHEBI:29034"/>
        <dbReference type="ChEBI" id="CHEBI:33542"/>
        <dbReference type="ChEBI" id="CHEBI:61963"/>
        <dbReference type="ChEBI" id="CHEBI:140664"/>
        <dbReference type="EC" id="2.8.5.2"/>
    </reaction>
</comment>
<dbReference type="GO" id="GO:0070069">
    <property type="term" value="C:cytochrome complex"/>
    <property type="evidence" value="ECO:0007669"/>
    <property type="project" value="InterPro"/>
</dbReference>
<evidence type="ECO:0000256" key="5">
    <source>
        <dbReference type="ARBA" id="ARBA00022679"/>
    </source>
</evidence>
<dbReference type="GO" id="GO:0016669">
    <property type="term" value="F:oxidoreductase activity, acting on a sulfur group of donors, cytochrome as acceptor"/>
    <property type="evidence" value="ECO:0007669"/>
    <property type="project" value="InterPro"/>
</dbReference>
<dbReference type="AlphaFoldDB" id="A0A9E6RBT0"/>
<dbReference type="EMBL" id="CP081869">
    <property type="protein sequence ID" value="QZO00313.1"/>
    <property type="molecule type" value="Genomic_DNA"/>
</dbReference>
<keyword evidence="7 18" id="KW-0732">Signal</keyword>
<feature type="binding site" evidence="16">
    <location>
        <position position="221"/>
    </location>
    <ligand>
        <name>substrate</name>
    </ligand>
</feature>
<feature type="signal peptide" evidence="18">
    <location>
        <begin position="1"/>
        <end position="31"/>
    </location>
</feature>
<evidence type="ECO:0000256" key="8">
    <source>
        <dbReference type="ARBA" id="ARBA00022764"/>
    </source>
</evidence>
<dbReference type="Gene3D" id="1.10.760.10">
    <property type="entry name" value="Cytochrome c-like domain"/>
    <property type="match status" value="2"/>
</dbReference>
<accession>A0A9E6RBT0</accession>
<feature type="binding site" description="covalent" evidence="16">
    <location>
        <position position="79"/>
    </location>
    <ligand>
        <name>heme c</name>
        <dbReference type="ChEBI" id="CHEBI:61717"/>
        <label>1</label>
    </ligand>
</feature>
<dbReference type="GO" id="GO:0016740">
    <property type="term" value="F:transferase activity"/>
    <property type="evidence" value="ECO:0007669"/>
    <property type="project" value="UniProtKB-KW"/>
</dbReference>
<organism evidence="20 21">
    <name type="scientific">Chenggangzhangella methanolivorans</name>
    <dbReference type="NCBI Taxonomy" id="1437009"/>
    <lineage>
        <taxon>Bacteria</taxon>
        <taxon>Pseudomonadati</taxon>
        <taxon>Pseudomonadota</taxon>
        <taxon>Alphaproteobacteria</taxon>
        <taxon>Hyphomicrobiales</taxon>
        <taxon>Methylopilaceae</taxon>
        <taxon>Chenggangzhangella</taxon>
    </lineage>
</organism>
<dbReference type="GO" id="GO:0042597">
    <property type="term" value="C:periplasmic space"/>
    <property type="evidence" value="ECO:0007669"/>
    <property type="project" value="UniProtKB-SubCell"/>
</dbReference>
<evidence type="ECO:0000256" key="16">
    <source>
        <dbReference type="PIRSR" id="PIRSR038455-2"/>
    </source>
</evidence>
<evidence type="ECO:0000313" key="21">
    <source>
        <dbReference type="Proteomes" id="UP000825701"/>
    </source>
</evidence>
<dbReference type="PIRSF" id="PIRSF038455">
    <property type="entry name" value="SoxA"/>
    <property type="match status" value="1"/>
</dbReference>
<dbReference type="EC" id="2.8.5.2" evidence="14"/>
<dbReference type="GO" id="GO:0020037">
    <property type="term" value="F:heme binding"/>
    <property type="evidence" value="ECO:0007669"/>
    <property type="project" value="InterPro"/>
</dbReference>
<evidence type="ECO:0000256" key="10">
    <source>
        <dbReference type="ARBA" id="ARBA00023004"/>
    </source>
</evidence>
<evidence type="ECO:0000256" key="3">
    <source>
        <dbReference type="ARBA" id="ARBA00022448"/>
    </source>
</evidence>
<evidence type="ECO:0000256" key="2">
    <source>
        <dbReference type="ARBA" id="ARBA00011530"/>
    </source>
</evidence>
<dbReference type="GO" id="GO:0009055">
    <property type="term" value="F:electron transfer activity"/>
    <property type="evidence" value="ECO:0007669"/>
    <property type="project" value="InterPro"/>
</dbReference>
<keyword evidence="21" id="KW-1185">Reference proteome</keyword>
<evidence type="ECO:0000256" key="9">
    <source>
        <dbReference type="ARBA" id="ARBA00022982"/>
    </source>
</evidence>